<proteinExistence type="predicted"/>
<accession>A0A060CWH7</accession>
<sequence length="173" mass="17779">MKLRTILTAATVAVLAACEPTANEGGLIPGGAEEGGEGGSGAVPKVETSSISNGAMEVVPDAGDITITWNVPIEVANRTAITMGGNYTVIAQNRQLTISHLGLAGLTPYTLTIGAGAIKAKSGGKKTKSGLSRSPPQKPFCQIQTCCMLRSSSSTLCPACQMQMWRQRPCTAG</sequence>
<feature type="region of interest" description="Disordered" evidence="2">
    <location>
        <begin position="25"/>
        <end position="44"/>
    </location>
</feature>
<evidence type="ECO:0000256" key="1">
    <source>
        <dbReference type="ARBA" id="ARBA00022729"/>
    </source>
</evidence>
<name>A0A060CWH7_9BACT</name>
<evidence type="ECO:0000256" key="2">
    <source>
        <dbReference type="SAM" id="MobiDB-lite"/>
    </source>
</evidence>
<feature type="compositionally biased region" description="Gly residues" evidence="2">
    <location>
        <begin position="27"/>
        <end position="41"/>
    </location>
</feature>
<reference evidence="4" key="1">
    <citation type="journal article" date="2014" name="Microb. Ecol.">
        <title>Phylogenetic and Functional Analysis of Gut Microbiota of a Fungus-Growing Higher Termite: Bacteroidetes from Higher Termites Are a Rich Source of beta-Glucosidase Genes.</title>
        <authorList>
            <person name="Zhang M."/>
            <person name="Liu N."/>
            <person name="Qian C."/>
            <person name="Wang Q."/>
            <person name="Wang Q."/>
            <person name="Long Y."/>
            <person name="Huang Y."/>
            <person name="Zhou Z."/>
            <person name="Yan X."/>
        </authorList>
    </citation>
    <scope>NUCLEOTIDE SEQUENCE</scope>
</reference>
<dbReference type="EMBL" id="KJ095703">
    <property type="protein sequence ID" value="AIA99569.1"/>
    <property type="molecule type" value="Genomic_DNA"/>
</dbReference>
<protein>
    <recommendedName>
        <fullName evidence="3">SbsA Ig-like domain-containing protein</fullName>
    </recommendedName>
</protein>
<evidence type="ECO:0000313" key="4">
    <source>
        <dbReference type="EMBL" id="AIA99569.1"/>
    </source>
</evidence>
<dbReference type="Pfam" id="PF13205">
    <property type="entry name" value="Big_5"/>
    <property type="match status" value="1"/>
</dbReference>
<dbReference type="PROSITE" id="PS51257">
    <property type="entry name" value="PROKAR_LIPOPROTEIN"/>
    <property type="match status" value="1"/>
</dbReference>
<keyword evidence="1" id="KW-0732">Signal</keyword>
<dbReference type="AlphaFoldDB" id="A0A060CWH7"/>
<dbReference type="InterPro" id="IPR032812">
    <property type="entry name" value="SbsA_Ig"/>
</dbReference>
<organism evidence="4">
    <name type="scientific">uncultured bacterium contig00010(2014)</name>
    <dbReference type="NCBI Taxonomy" id="1465626"/>
    <lineage>
        <taxon>Bacteria</taxon>
        <taxon>environmental samples</taxon>
    </lineage>
</organism>
<feature type="domain" description="SbsA Ig-like" evidence="3">
    <location>
        <begin position="44"/>
        <end position="125"/>
    </location>
</feature>
<evidence type="ECO:0000259" key="3">
    <source>
        <dbReference type="Pfam" id="PF13205"/>
    </source>
</evidence>